<evidence type="ECO:0000313" key="2">
    <source>
        <dbReference type="Proteomes" id="UP000186817"/>
    </source>
</evidence>
<keyword evidence="2" id="KW-1185">Reference proteome</keyword>
<gene>
    <name evidence="1" type="ORF">AK812_SmicGene47430</name>
</gene>
<name>A0A1Q9BRM6_SYMMI</name>
<dbReference type="AlphaFoldDB" id="A0A1Q9BRM6"/>
<sequence>MALNSNTGGAGVRFAQVVDASLNGASVRNGQVAALRPVLATEGIAMPWFWKYCQNDTAADDTMVASALSLEYSSDLGARADAQHVGRILANGRLILARFFELTAGDMIASQIDP</sequence>
<proteinExistence type="predicted"/>
<feature type="non-terminal residue" evidence="1">
    <location>
        <position position="114"/>
    </location>
</feature>
<reference evidence="1 2" key="1">
    <citation type="submission" date="2016-02" db="EMBL/GenBank/DDBJ databases">
        <title>Genome analysis of coral dinoflagellate symbionts highlights evolutionary adaptations to a symbiotic lifestyle.</title>
        <authorList>
            <person name="Aranda M."/>
            <person name="Li Y."/>
            <person name="Liew Y.J."/>
            <person name="Baumgarten S."/>
            <person name="Simakov O."/>
            <person name="Wilson M."/>
            <person name="Piel J."/>
            <person name="Ashoor H."/>
            <person name="Bougouffa S."/>
            <person name="Bajic V.B."/>
            <person name="Ryu T."/>
            <person name="Ravasi T."/>
            <person name="Bayer T."/>
            <person name="Micklem G."/>
            <person name="Kim H."/>
            <person name="Bhak J."/>
            <person name="Lajeunesse T.C."/>
            <person name="Voolstra C.R."/>
        </authorList>
    </citation>
    <scope>NUCLEOTIDE SEQUENCE [LARGE SCALE GENOMIC DNA]</scope>
    <source>
        <strain evidence="1 2">CCMP2467</strain>
    </source>
</reference>
<organism evidence="1 2">
    <name type="scientific">Symbiodinium microadriaticum</name>
    <name type="common">Dinoflagellate</name>
    <name type="synonym">Zooxanthella microadriatica</name>
    <dbReference type="NCBI Taxonomy" id="2951"/>
    <lineage>
        <taxon>Eukaryota</taxon>
        <taxon>Sar</taxon>
        <taxon>Alveolata</taxon>
        <taxon>Dinophyceae</taxon>
        <taxon>Suessiales</taxon>
        <taxon>Symbiodiniaceae</taxon>
        <taxon>Symbiodinium</taxon>
    </lineage>
</organism>
<evidence type="ECO:0000313" key="1">
    <source>
        <dbReference type="EMBL" id="OLP73357.1"/>
    </source>
</evidence>
<protein>
    <submittedName>
        <fullName evidence="1">Uncharacterized protein</fullName>
    </submittedName>
</protein>
<dbReference type="EMBL" id="LSRX01005687">
    <property type="protein sequence ID" value="OLP73357.1"/>
    <property type="molecule type" value="Genomic_DNA"/>
</dbReference>
<accession>A0A1Q9BRM6</accession>
<dbReference type="Proteomes" id="UP000186817">
    <property type="component" value="Unassembled WGS sequence"/>
</dbReference>
<comment type="caution">
    <text evidence="1">The sequence shown here is derived from an EMBL/GenBank/DDBJ whole genome shotgun (WGS) entry which is preliminary data.</text>
</comment>